<evidence type="ECO:0000256" key="1">
    <source>
        <dbReference type="SAM" id="Coils"/>
    </source>
</evidence>
<feature type="coiled-coil region" evidence="1">
    <location>
        <begin position="275"/>
        <end position="312"/>
    </location>
</feature>
<dbReference type="EMBL" id="BKCJ010009322">
    <property type="protein sequence ID" value="GEU86435.1"/>
    <property type="molecule type" value="Genomic_DNA"/>
</dbReference>
<comment type="caution">
    <text evidence="2">The sequence shown here is derived from an EMBL/GenBank/DDBJ whole genome shotgun (WGS) entry which is preliminary data.</text>
</comment>
<gene>
    <name evidence="2" type="ORF">Tci_058413</name>
</gene>
<keyword evidence="1" id="KW-0175">Coiled coil</keyword>
<evidence type="ECO:0000313" key="2">
    <source>
        <dbReference type="EMBL" id="GEU86435.1"/>
    </source>
</evidence>
<sequence length="332" mass="38364">MDFSSSSSDSKVSSDSTYSKSCLEIVKLLTSQNEQLLKDLKKSELMVLAYKTGLEPVEERLKFFKTNESVYLEDIKVLKVEIQMKEIAIRELRRKLEIAQKEKDGIQLKVENFENASKSLNKLIDYQIVDNCKKGLWYENYNAVPPPYTGNFMPPKPDLSFTGLNEFVNKHVVENNNARSSKEETKAVRKNDDAPIIKEWVSDNKEENVAQPKIEKKTVRPSIVKKEYDIKIFDADKDLGGEEVFVKQEVVADKEEINEVTLAQALAESKASKPKHKKKDQIRFDEEAAKRLQAEFDEEERLARERTQKEQEANIALIETWYDVQVKINVDY</sequence>
<reference evidence="2" key="1">
    <citation type="journal article" date="2019" name="Sci. Rep.">
        <title>Draft genome of Tanacetum cinerariifolium, the natural source of mosquito coil.</title>
        <authorList>
            <person name="Yamashiro T."/>
            <person name="Shiraishi A."/>
            <person name="Satake H."/>
            <person name="Nakayama K."/>
        </authorList>
    </citation>
    <scope>NUCLEOTIDE SEQUENCE</scope>
</reference>
<dbReference type="AlphaFoldDB" id="A0A6L2NPD6"/>
<accession>A0A6L2NPD6</accession>
<protein>
    <submittedName>
        <fullName evidence="2">Uncharacterized protein</fullName>
    </submittedName>
</protein>
<name>A0A6L2NPD6_TANCI</name>
<organism evidence="2">
    <name type="scientific">Tanacetum cinerariifolium</name>
    <name type="common">Dalmatian daisy</name>
    <name type="synonym">Chrysanthemum cinerariifolium</name>
    <dbReference type="NCBI Taxonomy" id="118510"/>
    <lineage>
        <taxon>Eukaryota</taxon>
        <taxon>Viridiplantae</taxon>
        <taxon>Streptophyta</taxon>
        <taxon>Embryophyta</taxon>
        <taxon>Tracheophyta</taxon>
        <taxon>Spermatophyta</taxon>
        <taxon>Magnoliopsida</taxon>
        <taxon>eudicotyledons</taxon>
        <taxon>Gunneridae</taxon>
        <taxon>Pentapetalae</taxon>
        <taxon>asterids</taxon>
        <taxon>campanulids</taxon>
        <taxon>Asterales</taxon>
        <taxon>Asteraceae</taxon>
        <taxon>Asteroideae</taxon>
        <taxon>Anthemideae</taxon>
        <taxon>Anthemidinae</taxon>
        <taxon>Tanacetum</taxon>
    </lineage>
</organism>
<proteinExistence type="predicted"/>
<feature type="coiled-coil region" evidence="1">
    <location>
        <begin position="75"/>
        <end position="116"/>
    </location>
</feature>